<keyword evidence="2" id="KW-1185">Reference proteome</keyword>
<sequence length="79" mass="9114">MNLKQIHQEYILNHPAAVKTGKSRAQLTYRQIAGIRESAFTISQLFTIADGEEIINAGFARWPDMIIRELELLKKRMID</sequence>
<organism evidence="1 2">
    <name type="scientific">Sphingobacterium anhuiense</name>
    <dbReference type="NCBI Taxonomy" id="493780"/>
    <lineage>
        <taxon>Bacteria</taxon>
        <taxon>Pseudomonadati</taxon>
        <taxon>Bacteroidota</taxon>
        <taxon>Sphingobacteriia</taxon>
        <taxon>Sphingobacteriales</taxon>
        <taxon>Sphingobacteriaceae</taxon>
        <taxon>Sphingobacterium</taxon>
    </lineage>
</organism>
<reference evidence="2" key="1">
    <citation type="journal article" date="2019" name="Int. J. Syst. Evol. Microbiol.">
        <title>The Global Catalogue of Microorganisms (GCM) 10K type strain sequencing project: providing services to taxonomists for standard genome sequencing and annotation.</title>
        <authorList>
            <consortium name="The Broad Institute Genomics Platform"/>
            <consortium name="The Broad Institute Genome Sequencing Center for Infectious Disease"/>
            <person name="Wu L."/>
            <person name="Ma J."/>
        </authorList>
    </citation>
    <scope>NUCLEOTIDE SEQUENCE [LARGE SCALE GENOMIC DNA]</scope>
    <source>
        <strain evidence="2">KCTC 22209</strain>
    </source>
</reference>
<accession>A0ABW5YWN1</accession>
<dbReference type="EMBL" id="JBHUPE010000004">
    <property type="protein sequence ID" value="MFD2904661.1"/>
    <property type="molecule type" value="Genomic_DNA"/>
</dbReference>
<evidence type="ECO:0000313" key="2">
    <source>
        <dbReference type="Proteomes" id="UP001597509"/>
    </source>
</evidence>
<evidence type="ECO:0000313" key="1">
    <source>
        <dbReference type="EMBL" id="MFD2904661.1"/>
    </source>
</evidence>
<dbReference type="Proteomes" id="UP001597509">
    <property type="component" value="Unassembled WGS sequence"/>
</dbReference>
<comment type="caution">
    <text evidence="1">The sequence shown here is derived from an EMBL/GenBank/DDBJ whole genome shotgun (WGS) entry which is preliminary data.</text>
</comment>
<gene>
    <name evidence="1" type="ORF">ACFS6I_12035</name>
</gene>
<name>A0ABW5YWN1_9SPHI</name>
<proteinExistence type="predicted"/>
<dbReference type="RefSeq" id="WP_380920823.1">
    <property type="nucleotide sequence ID" value="NZ_JBHUPE010000004.1"/>
</dbReference>
<protein>
    <submittedName>
        <fullName evidence="1">Uncharacterized protein</fullName>
    </submittedName>
</protein>